<sequence>MASTESRPIKILAAWLFKTLRWLLIGLGIILRVLLVVWATLAIYYSNLPWAWLRLVLAIVFMVFSIWALWFSRKPRMYLAFAALFLVVLIWYIYIPPSHDRPWQPEVAVMPRAFINGDHVRITGVRHFDYRTKDDFTVHYDERDVSLSHLTSVDLFLSYWTVGPIGHTFVSFNFDNAPPICISIETRPKLGQGYSPIASLFKQYELIYVVGDERDLVRLRTHFRDEEVYLYHIRMPPEKARALFLVYLDRINQLADHAEFYHLLSNSCTINIVRYANAVGREGRLDIRQVLNGLFDRYLYRTGRVDTSLPFAELRKRSRINDVAEATDNSPDFSQRIRISLPPSQP</sequence>
<dbReference type="Pfam" id="PF13387">
    <property type="entry name" value="Lnb_N"/>
    <property type="match status" value="1"/>
</dbReference>
<name>B9XQ84_PEDPL</name>
<feature type="domain" description="Lnb N-terminal periplasmic" evidence="2">
    <location>
        <begin position="139"/>
        <end position="289"/>
    </location>
</feature>
<protein>
    <recommendedName>
        <fullName evidence="2">Lnb N-terminal periplasmic domain-containing protein</fullName>
    </recommendedName>
</protein>
<dbReference type="Proteomes" id="UP000003688">
    <property type="component" value="Unassembled WGS sequence"/>
</dbReference>
<reference evidence="3 4" key="1">
    <citation type="journal article" date="2011" name="J. Bacteriol.">
        <title>Genome sequence of 'Pedosphaera parvula' Ellin514, an aerobic Verrucomicrobial isolate from pasture soil.</title>
        <authorList>
            <person name="Kant R."/>
            <person name="van Passel M.W."/>
            <person name="Sangwan P."/>
            <person name="Palva A."/>
            <person name="Lucas S."/>
            <person name="Copeland A."/>
            <person name="Lapidus A."/>
            <person name="Glavina Del Rio T."/>
            <person name="Dalin E."/>
            <person name="Tice H."/>
            <person name="Bruce D."/>
            <person name="Goodwin L."/>
            <person name="Pitluck S."/>
            <person name="Chertkov O."/>
            <person name="Larimer F.W."/>
            <person name="Land M.L."/>
            <person name="Hauser L."/>
            <person name="Brettin T.S."/>
            <person name="Detter J.C."/>
            <person name="Han S."/>
            <person name="de Vos W.M."/>
            <person name="Janssen P.H."/>
            <person name="Smidt H."/>
        </authorList>
    </citation>
    <scope>NUCLEOTIDE SEQUENCE [LARGE SCALE GENOMIC DNA]</scope>
    <source>
        <strain evidence="3 4">Ellin514</strain>
    </source>
</reference>
<accession>B9XQ84</accession>
<proteinExistence type="predicted"/>
<dbReference type="RefSeq" id="WP_007417970.1">
    <property type="nucleotide sequence ID" value="NZ_ABOX02000052.1"/>
</dbReference>
<gene>
    <name evidence="3" type="ORF">Cflav_PD0967</name>
</gene>
<comment type="caution">
    <text evidence="3">The sequence shown here is derived from an EMBL/GenBank/DDBJ whole genome shotgun (WGS) entry which is preliminary data.</text>
</comment>
<keyword evidence="1" id="KW-0812">Transmembrane</keyword>
<feature type="transmembrane region" description="Helical" evidence="1">
    <location>
        <begin position="77"/>
        <end position="95"/>
    </location>
</feature>
<dbReference type="EMBL" id="ABOX02000052">
    <property type="protein sequence ID" value="EEF58002.1"/>
    <property type="molecule type" value="Genomic_DNA"/>
</dbReference>
<evidence type="ECO:0000313" key="3">
    <source>
        <dbReference type="EMBL" id="EEF58002.1"/>
    </source>
</evidence>
<evidence type="ECO:0000256" key="1">
    <source>
        <dbReference type="SAM" id="Phobius"/>
    </source>
</evidence>
<feature type="transmembrane region" description="Helical" evidence="1">
    <location>
        <begin position="51"/>
        <end position="70"/>
    </location>
</feature>
<dbReference type="OrthoDB" id="274718at2"/>
<organism evidence="3 4">
    <name type="scientific">Pedosphaera parvula (strain Ellin514)</name>
    <dbReference type="NCBI Taxonomy" id="320771"/>
    <lineage>
        <taxon>Bacteria</taxon>
        <taxon>Pseudomonadati</taxon>
        <taxon>Verrucomicrobiota</taxon>
        <taxon>Pedosphaerae</taxon>
        <taxon>Pedosphaerales</taxon>
        <taxon>Pedosphaeraceae</taxon>
        <taxon>Pedosphaera</taxon>
    </lineage>
</organism>
<keyword evidence="4" id="KW-1185">Reference proteome</keyword>
<dbReference type="STRING" id="320771.Cflav_PD0967"/>
<feature type="transmembrane region" description="Helical" evidence="1">
    <location>
        <begin position="20"/>
        <end position="45"/>
    </location>
</feature>
<dbReference type="InterPro" id="IPR025178">
    <property type="entry name" value="Lnb_N"/>
</dbReference>
<dbReference type="AlphaFoldDB" id="B9XQ84"/>
<keyword evidence="1" id="KW-1133">Transmembrane helix</keyword>
<keyword evidence="1" id="KW-0472">Membrane</keyword>
<evidence type="ECO:0000313" key="4">
    <source>
        <dbReference type="Proteomes" id="UP000003688"/>
    </source>
</evidence>
<evidence type="ECO:0000259" key="2">
    <source>
        <dbReference type="Pfam" id="PF13387"/>
    </source>
</evidence>